<dbReference type="OrthoDB" id="203965at2759"/>
<dbReference type="Proteomes" id="UP000002729">
    <property type="component" value="Unassembled WGS sequence"/>
</dbReference>
<dbReference type="GeneID" id="20223581"/>
<dbReference type="SMART" id="SM00100">
    <property type="entry name" value="cNMP"/>
    <property type="match status" value="2"/>
</dbReference>
<dbReference type="KEGG" id="aaf:AURANDRAFT_61696"/>
<dbReference type="OMA" id="CIIFRED"/>
<feature type="domain" description="RGS" evidence="2">
    <location>
        <begin position="447"/>
        <end position="576"/>
    </location>
</feature>
<organism evidence="4">
    <name type="scientific">Aureococcus anophagefferens</name>
    <name type="common">Harmful bloom alga</name>
    <dbReference type="NCBI Taxonomy" id="44056"/>
    <lineage>
        <taxon>Eukaryota</taxon>
        <taxon>Sar</taxon>
        <taxon>Stramenopiles</taxon>
        <taxon>Ochrophyta</taxon>
        <taxon>Pelagophyceae</taxon>
        <taxon>Pelagomonadales</taxon>
        <taxon>Pelagomonadaceae</taxon>
        <taxon>Aureococcus</taxon>
    </lineage>
</organism>
<evidence type="ECO:0000259" key="2">
    <source>
        <dbReference type="PROSITE" id="PS50132"/>
    </source>
</evidence>
<gene>
    <name evidence="3" type="ORF">AURANDRAFT_61696</name>
</gene>
<dbReference type="Pfam" id="PF00615">
    <property type="entry name" value="RGS"/>
    <property type="match status" value="1"/>
</dbReference>
<dbReference type="Pfam" id="PF00027">
    <property type="entry name" value="cNMP_binding"/>
    <property type="match status" value="2"/>
</dbReference>
<dbReference type="SMART" id="SM00315">
    <property type="entry name" value="RGS"/>
    <property type="match status" value="1"/>
</dbReference>
<dbReference type="CDD" id="cd00038">
    <property type="entry name" value="CAP_ED"/>
    <property type="match status" value="2"/>
</dbReference>
<dbReference type="PROSITE" id="PS00889">
    <property type="entry name" value="CNMP_BINDING_2"/>
    <property type="match status" value="1"/>
</dbReference>
<sequence length="590" mass="64173">MGGGQGKVADGHAHIEACDHSPIFACFDKLGDAAEAASCKEEVAGFFTRKTVKEGASIFAKGGVGRRDLLIVERGGLRMVSCHGEKGKKELLARPVIKTVGENEMMGMMELVREVETDIDPATGDYPTDVVAESKCQLLVLTQETYANELKGKGSKASAMFCDNLDSITRASVVAWLHKVKLFKQLGPCNLEMLSEVAHFRSLAVGNEVLKQGETVTRLQVVLSGSLDVMCESQDPGAAPGTQIVVGHLGAGDFFGESSILGREDEHHGANHLASTASLRTTSESLFIYFHADEMRKVFLEVPEILESIDKFVKDRLTGQLLAMHLSLFDSMNQASIALFASALTVQSYHEGDVVFEKDSHGIDFYVLVQGAVSIDDGEDVHVTLDHKGAYFGEVALLRAEARAATVTAKGNTTIACIPGETFRTLCLTSPSVAAEFEIKALGAKASIGALLTHHRTAPLLKKTLDDEFASENYRFWLDAEDYKSNHAMGGDPKDLWAQVDKIYATYVTTTTDEQINLSGKATKILKKYFEEAAKPGGRDAPPARDVFDGSEKCVNNNLKGNVQRFCKTQGYVDFIAELAVYTPRKDQKR</sequence>
<keyword evidence="4" id="KW-1185">Reference proteome</keyword>
<dbReference type="InterPro" id="IPR014710">
    <property type="entry name" value="RmlC-like_jellyroll"/>
</dbReference>
<evidence type="ECO:0008006" key="5">
    <source>
        <dbReference type="Google" id="ProtNLM"/>
    </source>
</evidence>
<dbReference type="AlphaFoldDB" id="F0Y116"/>
<proteinExistence type="predicted"/>
<reference evidence="3 4" key="1">
    <citation type="journal article" date="2011" name="Proc. Natl. Acad. Sci. U.S.A.">
        <title>Niche of harmful alga Aureococcus anophagefferens revealed through ecogenomics.</title>
        <authorList>
            <person name="Gobler C.J."/>
            <person name="Berry D.L."/>
            <person name="Dyhrman S.T."/>
            <person name="Wilhelm S.W."/>
            <person name="Salamov A."/>
            <person name="Lobanov A.V."/>
            <person name="Zhang Y."/>
            <person name="Collier J.L."/>
            <person name="Wurch L.L."/>
            <person name="Kustka A.B."/>
            <person name="Dill B.D."/>
            <person name="Shah M."/>
            <person name="VerBerkmoes N.C."/>
            <person name="Kuo A."/>
            <person name="Terry A."/>
            <person name="Pangilinan J."/>
            <person name="Lindquist E.A."/>
            <person name="Lucas S."/>
            <person name="Paulsen I.T."/>
            <person name="Hattenrath-Lehmann T.K."/>
            <person name="Talmage S.C."/>
            <person name="Walker E.A."/>
            <person name="Koch F."/>
            <person name="Burson A.M."/>
            <person name="Marcoval M.A."/>
            <person name="Tang Y.Z."/>
            <person name="Lecleir G.R."/>
            <person name="Coyne K.J."/>
            <person name="Berg G.M."/>
            <person name="Bertrand E.M."/>
            <person name="Saito M.A."/>
            <person name="Gladyshev V.N."/>
            <person name="Grigoriev I.V."/>
        </authorList>
    </citation>
    <scope>NUCLEOTIDE SEQUENCE [LARGE SCALE GENOMIC DNA]</scope>
    <source>
        <strain evidence="4">CCMP 1984</strain>
    </source>
</reference>
<dbReference type="PANTHER" id="PTHR23011">
    <property type="entry name" value="CYCLIC NUCLEOTIDE-BINDING DOMAIN CONTAINING PROTEIN"/>
    <property type="match status" value="1"/>
</dbReference>
<dbReference type="PROSITE" id="PS50042">
    <property type="entry name" value="CNMP_BINDING_3"/>
    <property type="match status" value="2"/>
</dbReference>
<dbReference type="PROSITE" id="PS50132">
    <property type="entry name" value="RGS"/>
    <property type="match status" value="1"/>
</dbReference>
<dbReference type="RefSeq" id="XP_009033691.1">
    <property type="nucleotide sequence ID" value="XM_009035443.1"/>
</dbReference>
<dbReference type="InterPro" id="IPR044926">
    <property type="entry name" value="RGS_subdomain_2"/>
</dbReference>
<dbReference type="InterPro" id="IPR016137">
    <property type="entry name" value="RGS"/>
</dbReference>
<dbReference type="Gene3D" id="2.60.120.10">
    <property type="entry name" value="Jelly Rolls"/>
    <property type="match status" value="3"/>
</dbReference>
<dbReference type="InterPro" id="IPR000595">
    <property type="entry name" value="cNMP-bd_dom"/>
</dbReference>
<dbReference type="InterPro" id="IPR018490">
    <property type="entry name" value="cNMP-bd_dom_sf"/>
</dbReference>
<evidence type="ECO:0000259" key="1">
    <source>
        <dbReference type="PROSITE" id="PS50042"/>
    </source>
</evidence>
<evidence type="ECO:0000313" key="3">
    <source>
        <dbReference type="EMBL" id="EGB11309.1"/>
    </source>
</evidence>
<dbReference type="InParanoid" id="F0Y116"/>
<dbReference type="EMBL" id="GL833122">
    <property type="protein sequence ID" value="EGB11309.1"/>
    <property type="molecule type" value="Genomic_DNA"/>
</dbReference>
<dbReference type="eggNOG" id="KOG1113">
    <property type="taxonomic scope" value="Eukaryota"/>
</dbReference>
<feature type="domain" description="Cyclic nucleotide-binding" evidence="1">
    <location>
        <begin position="328"/>
        <end position="426"/>
    </location>
</feature>
<dbReference type="InterPro" id="IPR036305">
    <property type="entry name" value="RGS_sf"/>
</dbReference>
<accession>F0Y116</accession>
<dbReference type="Gene3D" id="1.10.167.10">
    <property type="entry name" value="Regulator of G-protein Signalling 4, domain 2"/>
    <property type="match status" value="1"/>
</dbReference>
<dbReference type="SUPFAM" id="SSF51206">
    <property type="entry name" value="cAMP-binding domain-like"/>
    <property type="match status" value="3"/>
</dbReference>
<dbReference type="SUPFAM" id="SSF48097">
    <property type="entry name" value="Regulator of G-protein signaling, RGS"/>
    <property type="match status" value="1"/>
</dbReference>
<dbReference type="InterPro" id="IPR018488">
    <property type="entry name" value="cNMP-bd_CS"/>
</dbReference>
<dbReference type="PANTHER" id="PTHR23011:SF28">
    <property type="entry name" value="CYCLIC NUCLEOTIDE-BINDING DOMAIN CONTAINING PROTEIN"/>
    <property type="match status" value="1"/>
</dbReference>
<protein>
    <recommendedName>
        <fullName evidence="5">Cyclic nucleotide-binding domain-containing protein</fullName>
    </recommendedName>
</protein>
<feature type="domain" description="Cyclic nucleotide-binding" evidence="1">
    <location>
        <begin position="182"/>
        <end position="307"/>
    </location>
</feature>
<evidence type="ECO:0000313" key="4">
    <source>
        <dbReference type="Proteomes" id="UP000002729"/>
    </source>
</evidence>
<name>F0Y116_AURAN</name>